<evidence type="ECO:0000256" key="9">
    <source>
        <dbReference type="ARBA" id="ARBA00023136"/>
    </source>
</evidence>
<evidence type="ECO:0000256" key="7">
    <source>
        <dbReference type="ARBA" id="ARBA00022840"/>
    </source>
</evidence>
<evidence type="ECO:0000256" key="10">
    <source>
        <dbReference type="SAM" id="MobiDB-lite"/>
    </source>
</evidence>
<dbReference type="PROSITE" id="PS00211">
    <property type="entry name" value="ABC_TRANSPORTER_1"/>
    <property type="match status" value="1"/>
</dbReference>
<dbReference type="Gene3D" id="3.40.50.300">
    <property type="entry name" value="P-loop containing nucleotide triphosphate hydrolases"/>
    <property type="match status" value="1"/>
</dbReference>
<dbReference type="InterPro" id="IPR003439">
    <property type="entry name" value="ABC_transporter-like_ATP-bd"/>
</dbReference>
<keyword evidence="9" id="KW-0472">Membrane</keyword>
<dbReference type="SMART" id="SM00382">
    <property type="entry name" value="AAA"/>
    <property type="match status" value="1"/>
</dbReference>
<keyword evidence="13" id="KW-1185">Reference proteome</keyword>
<keyword evidence="3" id="KW-0813">Transport</keyword>
<keyword evidence="5" id="KW-0997">Cell inner membrane</keyword>
<dbReference type="InterPro" id="IPR050388">
    <property type="entry name" value="ABC_Ni/Peptide_Import"/>
</dbReference>
<dbReference type="CDD" id="cd03257">
    <property type="entry name" value="ABC_NikE_OppD_transporters"/>
    <property type="match status" value="1"/>
</dbReference>
<evidence type="ECO:0000256" key="5">
    <source>
        <dbReference type="ARBA" id="ARBA00022519"/>
    </source>
</evidence>
<name>A0ABZ2J2D0_9BACT</name>
<dbReference type="InterPro" id="IPR017871">
    <property type="entry name" value="ABC_transporter-like_CS"/>
</dbReference>
<keyword evidence="7 12" id="KW-0067">ATP-binding</keyword>
<dbReference type="Pfam" id="PF00005">
    <property type="entry name" value="ABC_tran"/>
    <property type="match status" value="1"/>
</dbReference>
<keyword evidence="6" id="KW-0547">Nucleotide-binding</keyword>
<evidence type="ECO:0000256" key="1">
    <source>
        <dbReference type="ARBA" id="ARBA00004417"/>
    </source>
</evidence>
<evidence type="ECO:0000313" key="13">
    <source>
        <dbReference type="Proteomes" id="UP001385389"/>
    </source>
</evidence>
<gene>
    <name evidence="12" type="ORF">V8V93_01540</name>
</gene>
<dbReference type="Proteomes" id="UP001385389">
    <property type="component" value="Chromosome"/>
</dbReference>
<feature type="region of interest" description="Disordered" evidence="10">
    <location>
        <begin position="270"/>
        <end position="289"/>
    </location>
</feature>
<accession>A0ABZ2J2D0</accession>
<dbReference type="RefSeq" id="WP_338668609.1">
    <property type="nucleotide sequence ID" value="NZ_CP146609.1"/>
</dbReference>
<evidence type="ECO:0000256" key="4">
    <source>
        <dbReference type="ARBA" id="ARBA00022475"/>
    </source>
</evidence>
<reference evidence="12 13" key="1">
    <citation type="submission" date="2024-03" db="EMBL/GenBank/DDBJ databases">
        <title>Phenotype and Genome Characterization of a Sulfate-Reducing Bacterium Pseudodesulfovibrio sp. strain 5S69, isolated from Petroleum Reservoir in Tatarstan (Russia).</title>
        <authorList>
            <person name="Bidzhieva S.K."/>
            <person name="Kadnikov V."/>
            <person name="Tourova T.P."/>
            <person name="Samigullina S.R."/>
            <person name="Sokolova D.S."/>
            <person name="Poltaraus A.B."/>
            <person name="Avtukh A.N."/>
            <person name="Tereshina V.M."/>
            <person name="Mardanov A.V."/>
            <person name="Nazina T.N."/>
        </authorList>
    </citation>
    <scope>NUCLEOTIDE SEQUENCE [LARGE SCALE GENOMIC DNA]</scope>
    <source>
        <strain evidence="12 13">5S69</strain>
    </source>
</reference>
<keyword evidence="8" id="KW-1278">Translocase</keyword>
<evidence type="ECO:0000256" key="8">
    <source>
        <dbReference type="ARBA" id="ARBA00022967"/>
    </source>
</evidence>
<comment type="subcellular location">
    <subcellularLocation>
        <location evidence="1">Cell inner membrane</location>
        <topology evidence="1">Peripheral membrane protein</topology>
    </subcellularLocation>
</comment>
<sequence length="289" mass="31545">MSCTGETNPDAYLSVRRLCIASGAKLLVQGVDFDAHKGRVTGLVGESGSGKSLTCQAVMGLLPHELASDGVIALDREHMPLKGPSSRIRKARFGHAAMILQNPMSCFDPVFTIKSHFRETLAAHGVPNRENTPDRWQAELAEVGFPAPETILPLYPFQMSGGMLQRVMIALALALDVNFLIADEATTDLDAVSQSRILDLVETLVRQRDIGVLLVTHDLSVIARLATDMLVMHDGVIVERGPVRDIFQAPAHEYTTALLAAHYRLYGMTPPERRPDPALQPTVPPRSLQ</sequence>
<dbReference type="PANTHER" id="PTHR43297">
    <property type="entry name" value="OLIGOPEPTIDE TRANSPORT ATP-BINDING PROTEIN APPD"/>
    <property type="match status" value="1"/>
</dbReference>
<evidence type="ECO:0000259" key="11">
    <source>
        <dbReference type="PROSITE" id="PS50893"/>
    </source>
</evidence>
<dbReference type="InterPro" id="IPR003593">
    <property type="entry name" value="AAA+_ATPase"/>
</dbReference>
<protein>
    <submittedName>
        <fullName evidence="12">ABC transporter ATP-binding protein</fullName>
    </submittedName>
</protein>
<organism evidence="12 13">
    <name type="scientific">Pseudodesulfovibrio methanolicus</name>
    <dbReference type="NCBI Taxonomy" id="3126690"/>
    <lineage>
        <taxon>Bacteria</taxon>
        <taxon>Pseudomonadati</taxon>
        <taxon>Thermodesulfobacteriota</taxon>
        <taxon>Desulfovibrionia</taxon>
        <taxon>Desulfovibrionales</taxon>
        <taxon>Desulfovibrionaceae</taxon>
    </lineage>
</organism>
<proteinExistence type="inferred from homology"/>
<dbReference type="PROSITE" id="PS50893">
    <property type="entry name" value="ABC_TRANSPORTER_2"/>
    <property type="match status" value="1"/>
</dbReference>
<evidence type="ECO:0000256" key="6">
    <source>
        <dbReference type="ARBA" id="ARBA00022741"/>
    </source>
</evidence>
<evidence type="ECO:0000256" key="2">
    <source>
        <dbReference type="ARBA" id="ARBA00005417"/>
    </source>
</evidence>
<dbReference type="SUPFAM" id="SSF52540">
    <property type="entry name" value="P-loop containing nucleoside triphosphate hydrolases"/>
    <property type="match status" value="1"/>
</dbReference>
<dbReference type="EMBL" id="CP146609">
    <property type="protein sequence ID" value="WWX22893.1"/>
    <property type="molecule type" value="Genomic_DNA"/>
</dbReference>
<feature type="domain" description="ABC transporter" evidence="11">
    <location>
        <begin position="13"/>
        <end position="259"/>
    </location>
</feature>
<dbReference type="PANTHER" id="PTHR43297:SF14">
    <property type="entry name" value="ATPASE AAA-TYPE CORE DOMAIN-CONTAINING PROTEIN"/>
    <property type="match status" value="1"/>
</dbReference>
<evidence type="ECO:0000313" key="12">
    <source>
        <dbReference type="EMBL" id="WWX22893.1"/>
    </source>
</evidence>
<dbReference type="InterPro" id="IPR027417">
    <property type="entry name" value="P-loop_NTPase"/>
</dbReference>
<comment type="similarity">
    <text evidence="2">Belongs to the ABC transporter superfamily.</text>
</comment>
<keyword evidence="4" id="KW-1003">Cell membrane</keyword>
<dbReference type="GO" id="GO:0005524">
    <property type="term" value="F:ATP binding"/>
    <property type="evidence" value="ECO:0007669"/>
    <property type="project" value="UniProtKB-KW"/>
</dbReference>
<evidence type="ECO:0000256" key="3">
    <source>
        <dbReference type="ARBA" id="ARBA00022448"/>
    </source>
</evidence>